<feature type="domain" description="D-isomer specific 2-hydroxyacid dehydrogenase catalytic" evidence="5">
    <location>
        <begin position="6"/>
        <end position="320"/>
    </location>
</feature>
<organism evidence="7 8">
    <name type="scientific">Pseudomonas panipatensis</name>
    <dbReference type="NCBI Taxonomy" id="428992"/>
    <lineage>
        <taxon>Bacteria</taxon>
        <taxon>Pseudomonadati</taxon>
        <taxon>Pseudomonadota</taxon>
        <taxon>Gammaproteobacteria</taxon>
        <taxon>Pseudomonadales</taxon>
        <taxon>Pseudomonadaceae</taxon>
        <taxon>Pseudomonas</taxon>
    </lineage>
</organism>
<evidence type="ECO:0000259" key="6">
    <source>
        <dbReference type="Pfam" id="PF02826"/>
    </source>
</evidence>
<gene>
    <name evidence="7" type="ORF">SAMN05216272_12210</name>
</gene>
<dbReference type="SUPFAM" id="SSF51735">
    <property type="entry name" value="NAD(P)-binding Rossmann-fold domains"/>
    <property type="match status" value="1"/>
</dbReference>
<dbReference type="InterPro" id="IPR050857">
    <property type="entry name" value="D-2-hydroxyacid_DH"/>
</dbReference>
<dbReference type="Gene3D" id="3.40.50.720">
    <property type="entry name" value="NAD(P)-binding Rossmann-like Domain"/>
    <property type="match status" value="2"/>
</dbReference>
<dbReference type="Proteomes" id="UP000199636">
    <property type="component" value="Unassembled WGS sequence"/>
</dbReference>
<dbReference type="PANTHER" id="PTHR42789">
    <property type="entry name" value="D-ISOMER SPECIFIC 2-HYDROXYACID DEHYDROGENASE FAMILY PROTEIN (AFU_ORTHOLOGUE AFUA_6G10090)"/>
    <property type="match status" value="1"/>
</dbReference>
<evidence type="ECO:0000313" key="7">
    <source>
        <dbReference type="EMBL" id="SDI76566.1"/>
    </source>
</evidence>
<dbReference type="GO" id="GO:0051287">
    <property type="term" value="F:NAD binding"/>
    <property type="evidence" value="ECO:0007669"/>
    <property type="project" value="InterPro"/>
</dbReference>
<dbReference type="PANTHER" id="PTHR42789:SF1">
    <property type="entry name" value="D-ISOMER SPECIFIC 2-HYDROXYACID DEHYDROGENASE FAMILY PROTEIN (AFU_ORTHOLOGUE AFUA_6G10090)"/>
    <property type="match status" value="1"/>
</dbReference>
<accession>A0A1G8N916</accession>
<evidence type="ECO:0000256" key="3">
    <source>
        <dbReference type="ARBA" id="ARBA00023027"/>
    </source>
</evidence>
<dbReference type="Pfam" id="PF02826">
    <property type="entry name" value="2-Hacid_dh_C"/>
    <property type="match status" value="1"/>
</dbReference>
<evidence type="ECO:0000256" key="1">
    <source>
        <dbReference type="ARBA" id="ARBA00005854"/>
    </source>
</evidence>
<keyword evidence="8" id="KW-1185">Reference proteome</keyword>
<name>A0A1G8N916_9PSED</name>
<keyword evidence="3" id="KW-0520">NAD</keyword>
<keyword evidence="2 4" id="KW-0560">Oxidoreductase</keyword>
<dbReference type="OrthoDB" id="9805416at2"/>
<dbReference type="FunFam" id="3.40.50.720:FF:000203">
    <property type="entry name" value="D-3-phosphoglycerate dehydrogenase (SerA)"/>
    <property type="match status" value="1"/>
</dbReference>
<dbReference type="AlphaFoldDB" id="A0A1G8N916"/>
<dbReference type="GO" id="GO:0016616">
    <property type="term" value="F:oxidoreductase activity, acting on the CH-OH group of donors, NAD or NADP as acceptor"/>
    <property type="evidence" value="ECO:0007669"/>
    <property type="project" value="InterPro"/>
</dbReference>
<evidence type="ECO:0000259" key="5">
    <source>
        <dbReference type="Pfam" id="PF00389"/>
    </source>
</evidence>
<comment type="similarity">
    <text evidence="1 4">Belongs to the D-isomer specific 2-hydroxyacid dehydrogenase family.</text>
</comment>
<sequence>MNKKRVLIAHILGAEGKQMLRERDDIEVVEFPNTIEQGQFQALLESFDAVHGVVLGLTRFGTAELQRAAGLQVVSRIGVGFDAVDIPAMTEAAIPVMVCANANHRAVAEHTLGFMLSLAKRTEALTHLVRNGDWHQRYDYLPSELEGREVLLVGCGRIGARVATLLVALGMRVKVYDPYLAPRQLPHDVEPVAELELGLASADYVSLHCPKTAETVGLLSAERLALMKPQAYVINTARGGIVDEQALYQALVEKRIAGAALDVFLPEPPPHSSGLPRLDNVICSPHLAGVSHEAVSRMAKLAAGNVLDVFGAEPNHENAVNPQVFDRAFNLAEADSVDAIPYPI</sequence>
<protein>
    <submittedName>
        <fullName evidence="7">D-3-phosphoglycerate dehydrogenase</fullName>
    </submittedName>
</protein>
<dbReference type="InterPro" id="IPR006139">
    <property type="entry name" value="D-isomer_2_OHA_DH_cat_dom"/>
</dbReference>
<dbReference type="InterPro" id="IPR006140">
    <property type="entry name" value="D-isomer_DH_NAD-bd"/>
</dbReference>
<reference evidence="8" key="1">
    <citation type="submission" date="2016-10" db="EMBL/GenBank/DDBJ databases">
        <authorList>
            <person name="Varghese N."/>
            <person name="Submissions S."/>
        </authorList>
    </citation>
    <scope>NUCLEOTIDE SEQUENCE [LARGE SCALE GENOMIC DNA]</scope>
    <source>
        <strain evidence="8">CCM 7469</strain>
    </source>
</reference>
<dbReference type="SUPFAM" id="SSF52283">
    <property type="entry name" value="Formate/glycerate dehydrogenase catalytic domain-like"/>
    <property type="match status" value="1"/>
</dbReference>
<evidence type="ECO:0000256" key="2">
    <source>
        <dbReference type="ARBA" id="ARBA00023002"/>
    </source>
</evidence>
<dbReference type="RefSeq" id="WP_090268502.1">
    <property type="nucleotide sequence ID" value="NZ_FNDS01000022.1"/>
</dbReference>
<dbReference type="Pfam" id="PF00389">
    <property type="entry name" value="2-Hacid_dh"/>
    <property type="match status" value="1"/>
</dbReference>
<evidence type="ECO:0000256" key="4">
    <source>
        <dbReference type="RuleBase" id="RU003719"/>
    </source>
</evidence>
<proteinExistence type="inferred from homology"/>
<dbReference type="InterPro" id="IPR036291">
    <property type="entry name" value="NAD(P)-bd_dom_sf"/>
</dbReference>
<evidence type="ECO:0000313" key="8">
    <source>
        <dbReference type="Proteomes" id="UP000199636"/>
    </source>
</evidence>
<feature type="domain" description="D-isomer specific 2-hydroxyacid dehydrogenase NAD-binding" evidence="6">
    <location>
        <begin position="112"/>
        <end position="288"/>
    </location>
</feature>
<dbReference type="EMBL" id="FNDS01000022">
    <property type="protein sequence ID" value="SDI76566.1"/>
    <property type="molecule type" value="Genomic_DNA"/>
</dbReference>
<dbReference type="STRING" id="428992.SAMN05216272_12210"/>
<dbReference type="CDD" id="cd12173">
    <property type="entry name" value="PGDH_4"/>
    <property type="match status" value="1"/>
</dbReference>